<evidence type="ECO:0000259" key="2">
    <source>
        <dbReference type="Pfam" id="PF13966"/>
    </source>
</evidence>
<protein>
    <recommendedName>
        <fullName evidence="2">Reverse transcriptase zinc-binding domain-containing protein</fullName>
    </recommendedName>
</protein>
<keyword evidence="4" id="KW-1185">Reference proteome</keyword>
<dbReference type="InterPro" id="IPR026960">
    <property type="entry name" value="RVT-Znf"/>
</dbReference>
<gene>
    <name evidence="3" type="ORF">Bca52824_023836</name>
</gene>
<comment type="caution">
    <text evidence="3">The sequence shown here is derived from an EMBL/GenBank/DDBJ whole genome shotgun (WGS) entry which is preliminary data.</text>
</comment>
<dbReference type="EMBL" id="JAAMPC010000005">
    <property type="protein sequence ID" value="KAG2312279.1"/>
    <property type="molecule type" value="Genomic_DNA"/>
</dbReference>
<sequence length="370" mass="41368">MVSDLLCPLTNKWDIDKIRSILPQYEESILQIKTSSTPATDKLIWLPERSGQYSTKTGYGVGILSKRIQSGVDEPVDWLKHIWNIKTSTKLKDFLWRVVKKAIPVSSNLERRGFLSFNCKFCGTHEDDLHVLLKCPLAEEVWSLVPVHHRPTILISSVADLIKQGGIFTPLPPTGVTSPIWPWVVWNLWKARNKFVFENKRFTGPEIVLKSIKDAKEWGRAQENLAPVTPNISSHLSTRNRVCGEDKTKTRSDQILGFSDPLLLCSCSPYIPAPRSMGSDQHDGTRPGRGPSTVPGECRRRQASAVGARRVPSAPGECRRRQASAVGARRPAWQCCGARRVPARRLGVAACARSPGVCRPWVFCCSIFPR</sequence>
<evidence type="ECO:0000256" key="1">
    <source>
        <dbReference type="SAM" id="MobiDB-lite"/>
    </source>
</evidence>
<accession>A0A8X8AT26</accession>
<reference evidence="3 4" key="1">
    <citation type="submission" date="2020-02" db="EMBL/GenBank/DDBJ databases">
        <authorList>
            <person name="Ma Q."/>
            <person name="Huang Y."/>
            <person name="Song X."/>
            <person name="Pei D."/>
        </authorList>
    </citation>
    <scope>NUCLEOTIDE SEQUENCE [LARGE SCALE GENOMIC DNA]</scope>
    <source>
        <strain evidence="3">Sxm20200214</strain>
        <tissue evidence="3">Leaf</tissue>
    </source>
</reference>
<proteinExistence type="predicted"/>
<organism evidence="3 4">
    <name type="scientific">Brassica carinata</name>
    <name type="common">Ethiopian mustard</name>
    <name type="synonym">Abyssinian cabbage</name>
    <dbReference type="NCBI Taxonomy" id="52824"/>
    <lineage>
        <taxon>Eukaryota</taxon>
        <taxon>Viridiplantae</taxon>
        <taxon>Streptophyta</taxon>
        <taxon>Embryophyta</taxon>
        <taxon>Tracheophyta</taxon>
        <taxon>Spermatophyta</taxon>
        <taxon>Magnoliopsida</taxon>
        <taxon>eudicotyledons</taxon>
        <taxon>Gunneridae</taxon>
        <taxon>Pentapetalae</taxon>
        <taxon>rosids</taxon>
        <taxon>malvids</taxon>
        <taxon>Brassicales</taxon>
        <taxon>Brassicaceae</taxon>
        <taxon>Brassiceae</taxon>
        <taxon>Brassica</taxon>
    </lineage>
</organism>
<evidence type="ECO:0000313" key="4">
    <source>
        <dbReference type="Proteomes" id="UP000886595"/>
    </source>
</evidence>
<dbReference type="AlphaFoldDB" id="A0A8X8AT26"/>
<evidence type="ECO:0000313" key="3">
    <source>
        <dbReference type="EMBL" id="KAG2312279.1"/>
    </source>
</evidence>
<name>A0A8X8AT26_BRACI</name>
<feature type="domain" description="Reverse transcriptase zinc-binding" evidence="2">
    <location>
        <begin position="73"/>
        <end position="142"/>
    </location>
</feature>
<dbReference type="OrthoDB" id="1113207at2759"/>
<dbReference type="Proteomes" id="UP000886595">
    <property type="component" value="Unassembled WGS sequence"/>
</dbReference>
<dbReference type="Pfam" id="PF13966">
    <property type="entry name" value="zf-RVT"/>
    <property type="match status" value="1"/>
</dbReference>
<feature type="region of interest" description="Disordered" evidence="1">
    <location>
        <begin position="276"/>
        <end position="322"/>
    </location>
</feature>